<feature type="coiled-coil region" evidence="1">
    <location>
        <begin position="118"/>
        <end position="152"/>
    </location>
</feature>
<dbReference type="AlphaFoldDB" id="L8JK40"/>
<evidence type="ECO:0000256" key="1">
    <source>
        <dbReference type="SAM" id="Coils"/>
    </source>
</evidence>
<sequence length="157" mass="17788">MNQHTWQDRLRSFIEYLGLKPTSFEGLVGLSHGSIGKALKSKSSIGTDKLEKIFSEYPDLNPTWLFKGSGEMLLSNEETVYAHVAEEFVVYMTKSQTTSDAIKELKGMAADARQAHLIGLIEQAINDLSRENVELKNKLLKLYEDKERLANKIDRLL</sequence>
<evidence type="ECO:0008006" key="4">
    <source>
        <dbReference type="Google" id="ProtNLM"/>
    </source>
</evidence>
<evidence type="ECO:0000313" key="3">
    <source>
        <dbReference type="Proteomes" id="UP000011135"/>
    </source>
</evidence>
<organism evidence="2 3">
    <name type="scientific">Fulvivirga imtechensis AK7</name>
    <dbReference type="NCBI Taxonomy" id="1237149"/>
    <lineage>
        <taxon>Bacteria</taxon>
        <taxon>Pseudomonadati</taxon>
        <taxon>Bacteroidota</taxon>
        <taxon>Cytophagia</taxon>
        <taxon>Cytophagales</taxon>
        <taxon>Fulvivirgaceae</taxon>
        <taxon>Fulvivirga</taxon>
    </lineage>
</organism>
<dbReference type="EMBL" id="AMZN01000082">
    <property type="protein sequence ID" value="ELR69180.1"/>
    <property type="molecule type" value="Genomic_DNA"/>
</dbReference>
<dbReference type="eggNOG" id="COG2932">
    <property type="taxonomic scope" value="Bacteria"/>
</dbReference>
<proteinExistence type="predicted"/>
<keyword evidence="1" id="KW-0175">Coiled coil</keyword>
<dbReference type="OrthoDB" id="839492at2"/>
<gene>
    <name evidence="2" type="ORF">C900_05376</name>
</gene>
<evidence type="ECO:0000313" key="2">
    <source>
        <dbReference type="EMBL" id="ELR69180.1"/>
    </source>
</evidence>
<comment type="caution">
    <text evidence="2">The sequence shown here is derived from an EMBL/GenBank/DDBJ whole genome shotgun (WGS) entry which is preliminary data.</text>
</comment>
<accession>L8JK40</accession>
<keyword evidence="3" id="KW-1185">Reference proteome</keyword>
<dbReference type="Proteomes" id="UP000011135">
    <property type="component" value="Unassembled WGS sequence"/>
</dbReference>
<name>L8JK40_9BACT</name>
<dbReference type="STRING" id="1237149.C900_05376"/>
<dbReference type="RefSeq" id="WP_009582466.1">
    <property type="nucleotide sequence ID" value="NZ_AMZN01000082.1"/>
</dbReference>
<reference evidence="2 3" key="1">
    <citation type="submission" date="2012-12" db="EMBL/GenBank/DDBJ databases">
        <title>Genome assembly of Fulvivirga imtechensis AK7.</title>
        <authorList>
            <person name="Nupur N."/>
            <person name="Khatri I."/>
            <person name="Kumar R."/>
            <person name="Subramanian S."/>
            <person name="Pinnaka A."/>
        </authorList>
    </citation>
    <scope>NUCLEOTIDE SEQUENCE [LARGE SCALE GENOMIC DNA]</scope>
    <source>
        <strain evidence="2 3">AK7</strain>
    </source>
</reference>
<protein>
    <recommendedName>
        <fullName evidence="4">HTH cro/C1-type domain-containing protein</fullName>
    </recommendedName>
</protein>